<dbReference type="InterPro" id="IPR011659">
    <property type="entry name" value="WD40"/>
</dbReference>
<evidence type="ECO:0000256" key="2">
    <source>
        <dbReference type="ARBA" id="ARBA00022670"/>
    </source>
</evidence>
<keyword evidence="3 7" id="KW-0732">Signal</keyword>
<dbReference type="InterPro" id="IPR029058">
    <property type="entry name" value="AB_hydrolase_fold"/>
</dbReference>
<comment type="similarity">
    <text evidence="1">Belongs to the peptidase S9C family.</text>
</comment>
<accession>A0A258HF87</accession>
<evidence type="ECO:0000256" key="6">
    <source>
        <dbReference type="SAM" id="MobiDB-lite"/>
    </source>
</evidence>
<evidence type="ECO:0000259" key="8">
    <source>
        <dbReference type="Pfam" id="PF00326"/>
    </source>
</evidence>
<keyword evidence="4" id="KW-0378">Hydrolase</keyword>
<evidence type="ECO:0000256" key="1">
    <source>
        <dbReference type="ARBA" id="ARBA00010040"/>
    </source>
</evidence>
<feature type="signal peptide" evidence="7">
    <location>
        <begin position="1"/>
        <end position="23"/>
    </location>
</feature>
<feature type="domain" description="Peptidase S9 prolyl oligopeptidase catalytic" evidence="8">
    <location>
        <begin position="485"/>
        <end position="692"/>
    </location>
</feature>
<proteinExistence type="inferred from homology"/>
<dbReference type="Gene3D" id="3.40.50.1820">
    <property type="entry name" value="alpha/beta hydrolase"/>
    <property type="match status" value="1"/>
</dbReference>
<dbReference type="EMBL" id="NCEQ01000013">
    <property type="protein sequence ID" value="OYX55586.1"/>
    <property type="molecule type" value="Genomic_DNA"/>
</dbReference>
<protein>
    <submittedName>
        <fullName evidence="9">Prolyl oligopeptidase</fullName>
    </submittedName>
</protein>
<comment type="caution">
    <text evidence="9">The sequence shown here is derived from an EMBL/GenBank/DDBJ whole genome shotgun (WGS) entry which is preliminary data.</text>
</comment>
<dbReference type="Pfam" id="PF00326">
    <property type="entry name" value="Peptidase_S9"/>
    <property type="match status" value="1"/>
</dbReference>
<dbReference type="SUPFAM" id="SSF53474">
    <property type="entry name" value="alpha/beta-Hydrolases"/>
    <property type="match status" value="1"/>
</dbReference>
<dbReference type="Proteomes" id="UP000216147">
    <property type="component" value="Unassembled WGS sequence"/>
</dbReference>
<dbReference type="Gene3D" id="2.120.10.30">
    <property type="entry name" value="TolB, C-terminal domain"/>
    <property type="match status" value="2"/>
</dbReference>
<keyword evidence="2" id="KW-0645">Protease</keyword>
<keyword evidence="5" id="KW-0720">Serine protease</keyword>
<name>A0A258HF87_9CAUL</name>
<evidence type="ECO:0000313" key="10">
    <source>
        <dbReference type="Proteomes" id="UP000216147"/>
    </source>
</evidence>
<dbReference type="InterPro" id="IPR011042">
    <property type="entry name" value="6-blade_b-propeller_TolB-like"/>
</dbReference>
<dbReference type="AlphaFoldDB" id="A0A258HF87"/>
<evidence type="ECO:0000256" key="5">
    <source>
        <dbReference type="ARBA" id="ARBA00022825"/>
    </source>
</evidence>
<gene>
    <name evidence="9" type="ORF">B7Y86_13090</name>
</gene>
<dbReference type="GO" id="GO:0006508">
    <property type="term" value="P:proteolysis"/>
    <property type="evidence" value="ECO:0007669"/>
    <property type="project" value="UniProtKB-KW"/>
</dbReference>
<evidence type="ECO:0000256" key="4">
    <source>
        <dbReference type="ARBA" id="ARBA00022801"/>
    </source>
</evidence>
<dbReference type="FunFam" id="3.40.50.1820:FF:000028">
    <property type="entry name" value="S9 family peptidase"/>
    <property type="match status" value="1"/>
</dbReference>
<reference evidence="9 10" key="1">
    <citation type="submission" date="2017-03" db="EMBL/GenBank/DDBJ databases">
        <title>Lifting the veil on microbial sulfur biogeochemistry in mining wastewaters.</title>
        <authorList>
            <person name="Kantor R.S."/>
            <person name="Colenbrander Nelson T."/>
            <person name="Marshall S."/>
            <person name="Bennett D."/>
            <person name="Apte S."/>
            <person name="Camacho D."/>
            <person name="Thomas B.C."/>
            <person name="Warren L.A."/>
            <person name="Banfield J.F."/>
        </authorList>
    </citation>
    <scope>NUCLEOTIDE SEQUENCE [LARGE SCALE GENOMIC DNA]</scope>
    <source>
        <strain evidence="9">32-68-21</strain>
    </source>
</reference>
<dbReference type="PANTHER" id="PTHR42776:SF13">
    <property type="entry name" value="DIPEPTIDYL-PEPTIDASE 5"/>
    <property type="match status" value="1"/>
</dbReference>
<feature type="region of interest" description="Disordered" evidence="6">
    <location>
        <begin position="330"/>
        <end position="349"/>
    </location>
</feature>
<dbReference type="GO" id="GO:0004252">
    <property type="term" value="F:serine-type endopeptidase activity"/>
    <property type="evidence" value="ECO:0007669"/>
    <property type="project" value="TreeGrafter"/>
</dbReference>
<evidence type="ECO:0000313" key="9">
    <source>
        <dbReference type="EMBL" id="OYX55586.1"/>
    </source>
</evidence>
<dbReference type="Pfam" id="PF07676">
    <property type="entry name" value="PD40"/>
    <property type="match status" value="4"/>
</dbReference>
<dbReference type="PANTHER" id="PTHR42776">
    <property type="entry name" value="SERINE PEPTIDASE S9 FAMILY MEMBER"/>
    <property type="match status" value="1"/>
</dbReference>
<dbReference type="SUPFAM" id="SSF82171">
    <property type="entry name" value="DPP6 N-terminal domain-like"/>
    <property type="match status" value="1"/>
</dbReference>
<evidence type="ECO:0000256" key="3">
    <source>
        <dbReference type="ARBA" id="ARBA00022729"/>
    </source>
</evidence>
<organism evidence="9 10">
    <name type="scientific">Brevundimonas subvibrioides</name>
    <dbReference type="NCBI Taxonomy" id="74313"/>
    <lineage>
        <taxon>Bacteria</taxon>
        <taxon>Pseudomonadati</taxon>
        <taxon>Pseudomonadota</taxon>
        <taxon>Alphaproteobacteria</taxon>
        <taxon>Caulobacterales</taxon>
        <taxon>Caulobacteraceae</taxon>
        <taxon>Brevundimonas</taxon>
    </lineage>
</organism>
<feature type="chain" id="PRO_5012604330" evidence="7">
    <location>
        <begin position="24"/>
        <end position="696"/>
    </location>
</feature>
<sequence length="696" mass="75194">MKFSISTAALALALSTAPMTASAQQASPPGADVAALPGGLSMRALAMMDRVSDPRLSPDGRRVLYSVRSTDWDGNRGVSALWVADLSGAEPRKLAVSTGGASTGRWAVDGQAIYFLSSRGGSNQVWRADAEGNAAVQVTTYPVDVVAFKVSPDGRNLILALPIFVDCDTLQCTKDRIEADNRSPSTVTGYDRMPLRQFDHWNDGRRQHLFVQALDGSGLADGAPRNLMAGIDADTPSQPQGTEDDFTLSPDGRTLVYSTQTQGSGEAFTNNSDLFRVSLDGGAAVNLTDTNEGSDGAPAFSPDGRRLAWLAGRRENVGGDQAVVILADADGSNPRPLTPDWDRGPGSLSWSSDGRSLLATASDDGQNRLFRIDARTGEVTPLTGRGAISGVESRANVLVYARDGFDAPTRIMTGTGDDARPLTTHNAEATAALNLPEAEAFTFAGWNGEDVSGWVFQPVGYVEGQTYPAVYLIHGGPKSPWTESWSYRWNPQIYTSAGYAVVMVNFHGSPGYGQAFTDAINDHWGDRPLEDLQKGWAAALSANRFIDGDRACALGASYGGYMVNLIAGKWNGPWACLVNHAGVFDVPQLMNAMDIGNFIWEFGGPSWERMDLYRAFSPGDFAGDWTKPMLVLHGSRDFRVPIEQGLATFSALQRQGIPSRFVQVPDENHWVLKPRNYVDWQREILDWTARWTAPTP</sequence>
<evidence type="ECO:0000256" key="7">
    <source>
        <dbReference type="SAM" id="SignalP"/>
    </source>
</evidence>
<dbReference type="InterPro" id="IPR001375">
    <property type="entry name" value="Peptidase_S9_cat"/>
</dbReference>